<dbReference type="AlphaFoldDB" id="A0A1C3ZL96"/>
<feature type="domain" description="Non-reducing end beta-L-arabinofuranosidase-like GH127 catalytic" evidence="1">
    <location>
        <begin position="140"/>
        <end position="444"/>
    </location>
</feature>
<dbReference type="EMBL" id="FMAR01000001">
    <property type="protein sequence ID" value="SCB83113.1"/>
    <property type="molecule type" value="Genomic_DNA"/>
</dbReference>
<name>A0A1C3ZL96_9BACT</name>
<dbReference type="InterPro" id="IPR008928">
    <property type="entry name" value="6-hairpin_glycosidase_sf"/>
</dbReference>
<dbReference type="InterPro" id="IPR049046">
    <property type="entry name" value="Beta-AFase-like_GH127_middle"/>
</dbReference>
<gene>
    <name evidence="3" type="ORF">GA0116948_101449</name>
</gene>
<feature type="domain" description="Non-reducing end beta-L-arabinofuranosidase-like GH127 middle" evidence="2">
    <location>
        <begin position="456"/>
        <end position="552"/>
    </location>
</feature>
<reference evidence="3 4" key="1">
    <citation type="submission" date="2016-08" db="EMBL/GenBank/DDBJ databases">
        <authorList>
            <person name="Seilhamer J.J."/>
        </authorList>
    </citation>
    <scope>NUCLEOTIDE SEQUENCE [LARGE SCALE GENOMIC DNA]</scope>
    <source>
        <strain evidence="3 4">A37T2</strain>
    </source>
</reference>
<evidence type="ECO:0000313" key="4">
    <source>
        <dbReference type="Proteomes" id="UP000242818"/>
    </source>
</evidence>
<dbReference type="GO" id="GO:0005975">
    <property type="term" value="P:carbohydrate metabolic process"/>
    <property type="evidence" value="ECO:0007669"/>
    <property type="project" value="InterPro"/>
</dbReference>
<dbReference type="PANTHER" id="PTHR31151">
    <property type="entry name" value="PROLINE-TRNA LIGASE (DUF1680)"/>
    <property type="match status" value="1"/>
</dbReference>
<dbReference type="SUPFAM" id="SSF48208">
    <property type="entry name" value="Six-hairpin glycosidases"/>
    <property type="match status" value="1"/>
</dbReference>
<evidence type="ECO:0000259" key="2">
    <source>
        <dbReference type="Pfam" id="PF20736"/>
    </source>
</evidence>
<sequence length="710" mass="80693">MLYIYFTYLLYSRYNAETTIQSFKSFPAMKKQLARLGCSILAFTLCHIAVAQKGEVINRLSNAQTNAFYTSNKAPLAASYFIKLPIASITPGGFVRKAMELERDGLAGHLGEISLWLSKTDNAWLNKEGIGKYGWEELPYWLKGYGDMAYILHDEHMLKETKFWINAVLNNQRDNGDFGPKVERGTGKRDLWTNMPMLWCLQSYYDYTHDPRVLTLMTRYFKWQLSIPDDQFLEDYWENSRGGDNMYSVYWLYNITGDRFLLDLATKLDKNTANWRQLNNLPNWHNVNIAQCFREPAQYYQQSKDTNDLHATYNDFYLVRNIYGQVPGGMFGADENARKGYDDPRQAIETCGMVEQITSDNMLTSITGDPLWAENAENVAFNQFSAAFTPDYRSLRYLTAPNMIINDGKNHSPGIANEGPFLMMNPFSSRCCQHNHAAGWVYYSEYSWMATPDNGLAAQLYFENKVKAKVGHGQEVSITQHTHYPFDSGIQLTLNTAASVDFPLYLRIPEWCKTPSVKVNGKALSITANAYGYIKLSNRWKNGDQVFINFPMEISVRTWDKNKNSVSVNYGPLTYSLKIKEDYTKTDGRHNAQGDAGWQPSADPEKWPSFEIHPGSSWNYGLLLNEKDPASSFKVMKKAWPADNNPFTNTNAPIVLIAKGKQIPAWGIDQYGLVAVLPQSPVQSSEPVTPLTLVPMGGARLRISAFPVVK</sequence>
<protein>
    <submittedName>
        <fullName evidence="3">Beta-L-arabinofuranosidase, GH127</fullName>
    </submittedName>
</protein>
<evidence type="ECO:0000313" key="3">
    <source>
        <dbReference type="EMBL" id="SCB83113.1"/>
    </source>
</evidence>
<proteinExistence type="predicted"/>
<organism evidence="3 4">
    <name type="scientific">Chitinophaga costaii</name>
    <dbReference type="NCBI Taxonomy" id="1335309"/>
    <lineage>
        <taxon>Bacteria</taxon>
        <taxon>Pseudomonadati</taxon>
        <taxon>Bacteroidota</taxon>
        <taxon>Chitinophagia</taxon>
        <taxon>Chitinophagales</taxon>
        <taxon>Chitinophagaceae</taxon>
        <taxon>Chitinophaga</taxon>
    </lineage>
</organism>
<dbReference type="InterPro" id="IPR012878">
    <property type="entry name" value="Beta-AFase-like_GH127_cat"/>
</dbReference>
<dbReference type="Proteomes" id="UP000242818">
    <property type="component" value="Unassembled WGS sequence"/>
</dbReference>
<dbReference type="Pfam" id="PF20736">
    <property type="entry name" value="Glyco_hydro127M"/>
    <property type="match status" value="1"/>
</dbReference>
<dbReference type="Pfam" id="PF07944">
    <property type="entry name" value="Beta-AFase-like_GH127_cat"/>
    <property type="match status" value="1"/>
</dbReference>
<keyword evidence="4" id="KW-1185">Reference proteome</keyword>
<dbReference type="PANTHER" id="PTHR31151:SF0">
    <property type="entry name" value="PROLINE-TRNA LIGASE (DUF1680)"/>
    <property type="match status" value="1"/>
</dbReference>
<evidence type="ECO:0000259" key="1">
    <source>
        <dbReference type="Pfam" id="PF07944"/>
    </source>
</evidence>
<dbReference type="STRING" id="1335309.GA0116948_101449"/>
<accession>A0A1C3ZL96</accession>